<feature type="domain" description="Luciferase-like" evidence="3">
    <location>
        <begin position="1"/>
        <end position="324"/>
    </location>
</feature>
<dbReference type="GO" id="GO:0005829">
    <property type="term" value="C:cytosol"/>
    <property type="evidence" value="ECO:0007669"/>
    <property type="project" value="TreeGrafter"/>
</dbReference>
<evidence type="ECO:0000259" key="3">
    <source>
        <dbReference type="Pfam" id="PF00296"/>
    </source>
</evidence>
<name>A0A7W8E8H1_9BACT</name>
<protein>
    <submittedName>
        <fullName evidence="4">Alkanesulfonate monooxygenase SsuD/methylene tetrahydromethanopterin reductase-like flavin-dependent oxidoreductase (Luciferase family)</fullName>
    </submittedName>
</protein>
<dbReference type="RefSeq" id="WP_184253197.1">
    <property type="nucleotide sequence ID" value="NZ_JACHIO010000003.1"/>
</dbReference>
<dbReference type="GO" id="GO:0016705">
    <property type="term" value="F:oxidoreductase activity, acting on paired donors, with incorporation or reduction of molecular oxygen"/>
    <property type="evidence" value="ECO:0007669"/>
    <property type="project" value="InterPro"/>
</dbReference>
<accession>A0A7W8E8H1</accession>
<keyword evidence="2 4" id="KW-0503">Monooxygenase</keyword>
<dbReference type="Pfam" id="PF00296">
    <property type="entry name" value="Bac_luciferase"/>
    <property type="match status" value="1"/>
</dbReference>
<evidence type="ECO:0000256" key="2">
    <source>
        <dbReference type="ARBA" id="ARBA00023033"/>
    </source>
</evidence>
<dbReference type="CDD" id="cd00347">
    <property type="entry name" value="Flavin_utilizing_monoxygenases"/>
    <property type="match status" value="1"/>
</dbReference>
<keyword evidence="1" id="KW-0560">Oxidoreductase</keyword>
<dbReference type="InterPro" id="IPR050766">
    <property type="entry name" value="Bact_Lucif_Oxidored"/>
</dbReference>
<organism evidence="4 5">
    <name type="scientific">Granulicella mallensis</name>
    <dbReference type="NCBI Taxonomy" id="940614"/>
    <lineage>
        <taxon>Bacteria</taxon>
        <taxon>Pseudomonadati</taxon>
        <taxon>Acidobacteriota</taxon>
        <taxon>Terriglobia</taxon>
        <taxon>Terriglobales</taxon>
        <taxon>Acidobacteriaceae</taxon>
        <taxon>Granulicella</taxon>
    </lineage>
</organism>
<proteinExistence type="predicted"/>
<gene>
    <name evidence="4" type="ORF">HDF15_000956</name>
</gene>
<dbReference type="Gene3D" id="3.20.20.30">
    <property type="entry name" value="Luciferase-like domain"/>
    <property type="match status" value="1"/>
</dbReference>
<dbReference type="PANTHER" id="PTHR30137">
    <property type="entry name" value="LUCIFERASE-LIKE MONOOXYGENASE"/>
    <property type="match status" value="1"/>
</dbReference>
<dbReference type="PANTHER" id="PTHR30137:SF8">
    <property type="entry name" value="BLR5498 PROTEIN"/>
    <property type="match status" value="1"/>
</dbReference>
<sequence length="356" mass="39865">MKFSLFFEMQLADPTPEKEAILFHNCVEQAKLADDLGYHCIWEVEHHGLYEYSHSSAPEVFLGYIAGQTKRIRLGHGCTLLPHRYNHPIRIAERIATLDILSNGRVNWGSAKSGTRVEREAFGVDSEAIHGEWLEALEIIPKMWAADVFSHKGRYFDIPETCIVPKPVQKPHPPMFAACSKPEQAIAIGKLGIGALNLATYHDEMLGERVSDYRKAIAQATPVGKVINNHFACNAAAFVLKDDLSACRHGLRGATYFLRSMVHYYGAERPSGRINISRDFLPDEQLERFRKARNTPSSQLSAVIGDPASARETVQRFVNIGVDELILVMQTGTTPHELTMESIRTFGEEVLPYFSA</sequence>
<evidence type="ECO:0000313" key="4">
    <source>
        <dbReference type="EMBL" id="MBB5062626.1"/>
    </source>
</evidence>
<dbReference type="InterPro" id="IPR011251">
    <property type="entry name" value="Luciferase-like_dom"/>
</dbReference>
<dbReference type="InterPro" id="IPR036661">
    <property type="entry name" value="Luciferase-like_sf"/>
</dbReference>
<evidence type="ECO:0000256" key="1">
    <source>
        <dbReference type="ARBA" id="ARBA00023002"/>
    </source>
</evidence>
<comment type="caution">
    <text evidence="4">The sequence shown here is derived from an EMBL/GenBank/DDBJ whole genome shotgun (WGS) entry which is preliminary data.</text>
</comment>
<dbReference type="AlphaFoldDB" id="A0A7W8E8H1"/>
<evidence type="ECO:0000313" key="5">
    <source>
        <dbReference type="Proteomes" id="UP000584867"/>
    </source>
</evidence>
<dbReference type="Proteomes" id="UP000584867">
    <property type="component" value="Unassembled WGS sequence"/>
</dbReference>
<dbReference type="EMBL" id="JACHIO010000003">
    <property type="protein sequence ID" value="MBB5062626.1"/>
    <property type="molecule type" value="Genomic_DNA"/>
</dbReference>
<reference evidence="4 5" key="1">
    <citation type="submission" date="2020-08" db="EMBL/GenBank/DDBJ databases">
        <title>Genomic Encyclopedia of Type Strains, Phase IV (KMG-V): Genome sequencing to study the core and pangenomes of soil and plant-associated prokaryotes.</title>
        <authorList>
            <person name="Whitman W."/>
        </authorList>
    </citation>
    <scope>NUCLEOTIDE SEQUENCE [LARGE SCALE GENOMIC DNA]</scope>
    <source>
        <strain evidence="4 5">X5P3</strain>
    </source>
</reference>
<dbReference type="GO" id="GO:0004497">
    <property type="term" value="F:monooxygenase activity"/>
    <property type="evidence" value="ECO:0007669"/>
    <property type="project" value="UniProtKB-KW"/>
</dbReference>
<dbReference type="SUPFAM" id="SSF51679">
    <property type="entry name" value="Bacterial luciferase-like"/>
    <property type="match status" value="1"/>
</dbReference>